<keyword evidence="4" id="KW-1185">Reference proteome</keyword>
<dbReference type="Pfam" id="PF01928">
    <property type="entry name" value="CYTH"/>
    <property type="match status" value="1"/>
</dbReference>
<dbReference type="EMBL" id="AP012204">
    <property type="protein sequence ID" value="BAK36145.1"/>
    <property type="molecule type" value="Genomic_DNA"/>
</dbReference>
<dbReference type="eggNOG" id="COG2954">
    <property type="taxonomic scope" value="Bacteria"/>
</dbReference>
<organism evidence="3 4">
    <name type="scientific">Microlunatus phosphovorus (strain ATCC 700054 / DSM 10555 / JCM 9379 / NBRC 101784 / NCIMB 13414 / VKM Ac-1990 / NM-1)</name>
    <dbReference type="NCBI Taxonomy" id="1032480"/>
    <lineage>
        <taxon>Bacteria</taxon>
        <taxon>Bacillati</taxon>
        <taxon>Actinomycetota</taxon>
        <taxon>Actinomycetes</taxon>
        <taxon>Propionibacteriales</taxon>
        <taxon>Propionibacteriaceae</taxon>
        <taxon>Microlunatus</taxon>
    </lineage>
</organism>
<dbReference type="SUPFAM" id="SSF55154">
    <property type="entry name" value="CYTH-like phosphatases"/>
    <property type="match status" value="1"/>
</dbReference>
<dbReference type="PIRSF" id="PIRSF016487">
    <property type="entry name" value="CYTH_UCP016487"/>
    <property type="match status" value="1"/>
</dbReference>
<dbReference type="CDD" id="cd07891">
    <property type="entry name" value="CYTH-like_CthTTM-like_1"/>
    <property type="match status" value="1"/>
</dbReference>
<dbReference type="InterPro" id="IPR033469">
    <property type="entry name" value="CYTH-like_dom_sf"/>
</dbReference>
<dbReference type="PANTHER" id="PTHR40114:SF1">
    <property type="entry name" value="SLR0698 PROTEIN"/>
    <property type="match status" value="1"/>
</dbReference>
<dbReference type="InterPro" id="IPR012042">
    <property type="entry name" value="NeuTTM/CthTTM-like"/>
</dbReference>
<evidence type="ECO:0000313" key="4">
    <source>
        <dbReference type="Proteomes" id="UP000007947"/>
    </source>
</evidence>
<dbReference type="OrthoDB" id="9805588at2"/>
<proteinExistence type="predicted"/>
<dbReference type="Proteomes" id="UP000007947">
    <property type="component" value="Chromosome"/>
</dbReference>
<evidence type="ECO:0000256" key="1">
    <source>
        <dbReference type="PIRSR" id="PIRSR016487-1"/>
    </source>
</evidence>
<dbReference type="PROSITE" id="PS51707">
    <property type="entry name" value="CYTH"/>
    <property type="match status" value="1"/>
</dbReference>
<sequence length="159" mass="17550">MGTEFEHKLVVRSEEWRAAVTASSSLSQAYLCTKPGMAIRVRLVDDTTGYLTIKGKQVGIGRPEYEYEIPADDARALLAMPADGVAIAKTRHELGGEWSGWIVDEFAGANAGLVMAELEVPAEDTPWEVPVWAGENVTSDHRYTNAELFTHPYAHWSKD</sequence>
<feature type="domain" description="CYTH" evidence="2">
    <location>
        <begin position="2"/>
        <end position="159"/>
    </location>
</feature>
<reference evidence="3 4" key="1">
    <citation type="submission" date="2011-05" db="EMBL/GenBank/DDBJ databases">
        <title>Whole genome sequence of Microlunatus phosphovorus NM-1.</title>
        <authorList>
            <person name="Hosoyama A."/>
            <person name="Sasaki K."/>
            <person name="Harada T."/>
            <person name="Igarashi R."/>
            <person name="Kawakoshi A."/>
            <person name="Sasagawa M."/>
            <person name="Fukada J."/>
            <person name="Nakamura S."/>
            <person name="Katano Y."/>
            <person name="Hanada S."/>
            <person name="Kamagata Y."/>
            <person name="Nakamura N."/>
            <person name="Yamazaki S."/>
            <person name="Fujita N."/>
        </authorList>
    </citation>
    <scope>NUCLEOTIDE SEQUENCE [LARGE SCALE GENOMIC DNA]</scope>
    <source>
        <strain evidence="4">ATCC 700054 / DSM 10555 / JCM 9379 / NBRC 101784 / NCIMB 13414 / VKM Ac-1990 / NM-1</strain>
    </source>
</reference>
<accession>F5XL79</accession>
<name>F5XL79_MICPN</name>
<dbReference type="Gene3D" id="2.40.320.10">
    <property type="entry name" value="Hypothetical Protein Pfu-838710-001"/>
    <property type="match status" value="1"/>
</dbReference>
<evidence type="ECO:0000259" key="2">
    <source>
        <dbReference type="PROSITE" id="PS51707"/>
    </source>
</evidence>
<evidence type="ECO:0000313" key="3">
    <source>
        <dbReference type="EMBL" id="BAK36145.1"/>
    </source>
</evidence>
<dbReference type="STRING" id="1032480.MLP_31310"/>
<dbReference type="KEGG" id="mph:MLP_31310"/>
<protein>
    <recommendedName>
        <fullName evidence="2">CYTH domain-containing protein</fullName>
    </recommendedName>
</protein>
<dbReference type="AlphaFoldDB" id="F5XL79"/>
<dbReference type="PANTHER" id="PTHR40114">
    <property type="entry name" value="SLR0698 PROTEIN"/>
    <property type="match status" value="1"/>
</dbReference>
<dbReference type="RefSeq" id="WP_013864009.1">
    <property type="nucleotide sequence ID" value="NC_015635.1"/>
</dbReference>
<dbReference type="HOGENOM" id="CLU_109545_1_0_11"/>
<dbReference type="InterPro" id="IPR023577">
    <property type="entry name" value="CYTH_domain"/>
</dbReference>
<feature type="active site" description="Proton acceptor" evidence="1">
    <location>
        <position position="30"/>
    </location>
</feature>
<dbReference type="SMART" id="SM01118">
    <property type="entry name" value="CYTH"/>
    <property type="match status" value="1"/>
</dbReference>
<gene>
    <name evidence="3" type="ordered locus">MLP_31310</name>
</gene>